<dbReference type="PATRIC" id="fig|1341157.4.peg.1816"/>
<evidence type="ECO:0000313" key="4">
    <source>
        <dbReference type="EMBL" id="EWM53412.1"/>
    </source>
</evidence>
<keyword evidence="5" id="KW-1185">Reference proteome</keyword>
<name>W7UYB6_RUMFL</name>
<dbReference type="Proteomes" id="UP000019365">
    <property type="component" value="Unassembled WGS sequence"/>
</dbReference>
<dbReference type="EMBL" id="ATAX01000025">
    <property type="protein sequence ID" value="EWM53412.1"/>
    <property type="molecule type" value="Genomic_DNA"/>
</dbReference>
<dbReference type="CDD" id="cd00564">
    <property type="entry name" value="TMP_TenI"/>
    <property type="match status" value="1"/>
</dbReference>
<protein>
    <recommendedName>
        <fullName evidence="3">Thiamine phosphate synthase/TenI domain-containing protein</fullName>
    </recommendedName>
</protein>
<dbReference type="Gene3D" id="3.20.20.70">
    <property type="entry name" value="Aldolase class I"/>
    <property type="match status" value="1"/>
</dbReference>
<evidence type="ECO:0000313" key="5">
    <source>
        <dbReference type="Proteomes" id="UP000019365"/>
    </source>
</evidence>
<comment type="caution">
    <text evidence="4">The sequence shown here is derived from an EMBL/GenBank/DDBJ whole genome shotgun (WGS) entry which is preliminary data.</text>
</comment>
<dbReference type="InterPro" id="IPR036206">
    <property type="entry name" value="ThiamineP_synth_sf"/>
</dbReference>
<proteinExistence type="predicted"/>
<dbReference type="GO" id="GO:0005737">
    <property type="term" value="C:cytoplasm"/>
    <property type="evidence" value="ECO:0007669"/>
    <property type="project" value="TreeGrafter"/>
</dbReference>
<dbReference type="OrthoDB" id="9815348at2"/>
<keyword evidence="2" id="KW-0784">Thiamine biosynthesis</keyword>
<dbReference type="PANTHER" id="PTHR20857:SF15">
    <property type="entry name" value="THIAMINE-PHOSPHATE SYNTHASE"/>
    <property type="match status" value="1"/>
</dbReference>
<comment type="pathway">
    <text evidence="1">Cofactor biosynthesis; thiamine diphosphate biosynthesis.</text>
</comment>
<dbReference type="SUPFAM" id="SSF51391">
    <property type="entry name" value="Thiamin phosphate synthase"/>
    <property type="match status" value="1"/>
</dbReference>
<sequence>MSDIICITARNLCCRDFLQQLRLISNGAPRAVILREKELTEAEYMELAKKTADIFKESNTRLILHNFYKPAIDMEWKYIHLPLHVLREMSREDKKCFECIGTSCHSVADALEAVRLGADYITAGHVFATDCKKGLEPRGLDFLRAVCKSVDIPVYAIGGITPYNIGEVIAAGAAGACVMSGLMKCDDPAEYIREFEKK</sequence>
<accession>W7UYB6</accession>
<gene>
    <name evidence="4" type="ORF">RF007C_06920</name>
</gene>
<dbReference type="InterPro" id="IPR013785">
    <property type="entry name" value="Aldolase_TIM"/>
</dbReference>
<dbReference type="Pfam" id="PF02581">
    <property type="entry name" value="TMP-TENI"/>
    <property type="match status" value="1"/>
</dbReference>
<reference evidence="4 5" key="1">
    <citation type="journal article" date="2014" name="PLoS ONE">
        <title>Rumen cellulosomics: divergent fiber-degrading strategies revealed by comparative genome-wide analysis of six ruminococcal strains.</title>
        <authorList>
            <person name="Dassa B."/>
            <person name="Borovok I."/>
            <person name="Ruimy-Israeli V."/>
            <person name="Lamed R."/>
            <person name="Flint H.J."/>
            <person name="Duncan S.H."/>
            <person name="Henrissat B."/>
            <person name="Coutinho P."/>
            <person name="Morrison M."/>
            <person name="Mosoni P."/>
            <person name="Yeoman C.J."/>
            <person name="White B.A."/>
            <person name="Bayer E.A."/>
        </authorList>
    </citation>
    <scope>NUCLEOTIDE SEQUENCE [LARGE SCALE GENOMIC DNA]</scope>
    <source>
        <strain evidence="4 5">007c</strain>
    </source>
</reference>
<dbReference type="InterPro" id="IPR022998">
    <property type="entry name" value="ThiamineP_synth_TenI"/>
</dbReference>
<dbReference type="eggNOG" id="COG0352">
    <property type="taxonomic scope" value="Bacteria"/>
</dbReference>
<evidence type="ECO:0000256" key="2">
    <source>
        <dbReference type="ARBA" id="ARBA00022977"/>
    </source>
</evidence>
<feature type="domain" description="Thiamine phosphate synthase/TenI" evidence="3">
    <location>
        <begin position="5"/>
        <end position="182"/>
    </location>
</feature>
<dbReference type="GO" id="GO:0009228">
    <property type="term" value="P:thiamine biosynthetic process"/>
    <property type="evidence" value="ECO:0007669"/>
    <property type="project" value="UniProtKB-KW"/>
</dbReference>
<dbReference type="RefSeq" id="WP_037299253.1">
    <property type="nucleotide sequence ID" value="NZ_ATAX01000025.1"/>
</dbReference>
<dbReference type="AlphaFoldDB" id="W7UYB6"/>
<organism evidence="4 5">
    <name type="scientific">Ruminococcus flavefaciens 007c</name>
    <dbReference type="NCBI Taxonomy" id="1341157"/>
    <lineage>
        <taxon>Bacteria</taxon>
        <taxon>Bacillati</taxon>
        <taxon>Bacillota</taxon>
        <taxon>Clostridia</taxon>
        <taxon>Eubacteriales</taxon>
        <taxon>Oscillospiraceae</taxon>
        <taxon>Ruminococcus</taxon>
    </lineage>
</organism>
<evidence type="ECO:0000256" key="1">
    <source>
        <dbReference type="ARBA" id="ARBA00004948"/>
    </source>
</evidence>
<dbReference type="GO" id="GO:0004789">
    <property type="term" value="F:thiamine-phosphate diphosphorylase activity"/>
    <property type="evidence" value="ECO:0007669"/>
    <property type="project" value="TreeGrafter"/>
</dbReference>
<evidence type="ECO:0000259" key="3">
    <source>
        <dbReference type="Pfam" id="PF02581"/>
    </source>
</evidence>
<dbReference type="PANTHER" id="PTHR20857">
    <property type="entry name" value="THIAMINE-PHOSPHATE PYROPHOSPHORYLASE"/>
    <property type="match status" value="1"/>
</dbReference>